<reference evidence="2" key="2">
    <citation type="submission" date="2015-01" db="EMBL/GenBank/DDBJ databases">
        <title>Evolutionary Origins and Diversification of the Mycorrhizal Mutualists.</title>
        <authorList>
            <consortium name="DOE Joint Genome Institute"/>
            <consortium name="Mycorrhizal Genomics Consortium"/>
            <person name="Kohler A."/>
            <person name="Kuo A."/>
            <person name="Nagy L.G."/>
            <person name="Floudas D."/>
            <person name="Copeland A."/>
            <person name="Barry K.W."/>
            <person name="Cichocki N."/>
            <person name="Veneault-Fourrey C."/>
            <person name="LaButti K."/>
            <person name="Lindquist E.A."/>
            <person name="Lipzen A."/>
            <person name="Lundell T."/>
            <person name="Morin E."/>
            <person name="Murat C."/>
            <person name="Riley R."/>
            <person name="Ohm R."/>
            <person name="Sun H."/>
            <person name="Tunlid A."/>
            <person name="Henrissat B."/>
            <person name="Grigoriev I.V."/>
            <person name="Hibbett D.S."/>
            <person name="Martin F."/>
        </authorList>
    </citation>
    <scope>NUCLEOTIDE SEQUENCE [LARGE SCALE GENOMIC DNA]</scope>
    <source>
        <strain evidence="2">Ve08.2h10</strain>
    </source>
</reference>
<dbReference type="Proteomes" id="UP000054538">
    <property type="component" value="Unassembled WGS sequence"/>
</dbReference>
<protein>
    <submittedName>
        <fullName evidence="1">Unplaced genomic scaffold scaffold_541, whole genome shotgun sequence</fullName>
    </submittedName>
</protein>
<dbReference type="PANTHER" id="PTHR35179:SF2">
    <property type="entry name" value="START DOMAIN-CONTAINING PROTEIN"/>
    <property type="match status" value="1"/>
</dbReference>
<dbReference type="EMBL" id="KN825363">
    <property type="protein sequence ID" value="KIK91660.1"/>
    <property type="molecule type" value="Genomic_DNA"/>
</dbReference>
<gene>
    <name evidence="1" type="ORF">PAXRUDRAFT_149014</name>
</gene>
<dbReference type="PANTHER" id="PTHR35179">
    <property type="entry name" value="PROTEIN CBG02620"/>
    <property type="match status" value="1"/>
</dbReference>
<dbReference type="AlphaFoldDB" id="A0A0D0E3K1"/>
<evidence type="ECO:0000313" key="1">
    <source>
        <dbReference type="EMBL" id="KIK91660.1"/>
    </source>
</evidence>
<name>A0A0D0E3K1_9AGAM</name>
<evidence type="ECO:0000313" key="2">
    <source>
        <dbReference type="Proteomes" id="UP000054538"/>
    </source>
</evidence>
<accession>A0A0D0E3K1</accession>
<dbReference type="HOGENOM" id="CLU_030046_0_0_1"/>
<dbReference type="STRING" id="930991.A0A0D0E3K1"/>
<dbReference type="InParanoid" id="A0A0D0E3K1"/>
<keyword evidence="2" id="KW-1185">Reference proteome</keyword>
<sequence length="411" mass="45925">MAAYKRLELRQWKTVVHPKRATLGQIPKSSHPHSSSGDPCFILKDLEAPIITLSIDHVTPTELINAQLSDVKSVASYSWLEAATPTIAVPGSPWIWAGDRDPITGVPLDDGVQFIHHNVTEMDDQSPMVPLFAAIDVLHEGFRYSDLDLITNRNSLRKLLRYVDNGRGLKDFRIDIDLVRDTCLFTRCEENAAIVGSWSGYGNEYLKAATRAPLNCENMTDHHRIITYNFGGLNVLLYFTADACIESDGDPLLTSFSSLSIRSRGNTLAKPDMPSYAGLDVKPTSPRLMIPQSDLIEVKTRSIRGELNWREFYPQLYLSQIPWLYVAWHLDGIFQPVEKIALDSDTMKPHAEDAAPSVGKLKVLLEDILKAVREQGSGVPLSLVCRGRTLTLWKRKEGSGKPLGMEIISKF</sequence>
<organism evidence="1 2">
    <name type="scientific">Paxillus rubicundulus Ve08.2h10</name>
    <dbReference type="NCBI Taxonomy" id="930991"/>
    <lineage>
        <taxon>Eukaryota</taxon>
        <taxon>Fungi</taxon>
        <taxon>Dikarya</taxon>
        <taxon>Basidiomycota</taxon>
        <taxon>Agaricomycotina</taxon>
        <taxon>Agaricomycetes</taxon>
        <taxon>Agaricomycetidae</taxon>
        <taxon>Boletales</taxon>
        <taxon>Paxilineae</taxon>
        <taxon>Paxillaceae</taxon>
        <taxon>Paxillus</taxon>
    </lineage>
</organism>
<reference evidence="1 2" key="1">
    <citation type="submission" date="2014-04" db="EMBL/GenBank/DDBJ databases">
        <authorList>
            <consortium name="DOE Joint Genome Institute"/>
            <person name="Kuo A."/>
            <person name="Kohler A."/>
            <person name="Jargeat P."/>
            <person name="Nagy L.G."/>
            <person name="Floudas D."/>
            <person name="Copeland A."/>
            <person name="Barry K.W."/>
            <person name="Cichocki N."/>
            <person name="Veneault-Fourrey C."/>
            <person name="LaButti K."/>
            <person name="Lindquist E.A."/>
            <person name="Lipzen A."/>
            <person name="Lundell T."/>
            <person name="Morin E."/>
            <person name="Murat C."/>
            <person name="Sun H."/>
            <person name="Tunlid A."/>
            <person name="Henrissat B."/>
            <person name="Grigoriev I.V."/>
            <person name="Hibbett D.S."/>
            <person name="Martin F."/>
            <person name="Nordberg H.P."/>
            <person name="Cantor M.N."/>
            <person name="Hua S.X."/>
        </authorList>
    </citation>
    <scope>NUCLEOTIDE SEQUENCE [LARGE SCALE GENOMIC DNA]</scope>
    <source>
        <strain evidence="1 2">Ve08.2h10</strain>
    </source>
</reference>
<dbReference type="OrthoDB" id="420564at2759"/>
<proteinExistence type="predicted"/>